<name>A0A5B7IEF1_PORTR</name>
<dbReference type="EMBL" id="VSRR010054546">
    <property type="protein sequence ID" value="MPC80623.1"/>
    <property type="molecule type" value="Genomic_DNA"/>
</dbReference>
<accession>A0A5B7IEF1</accession>
<proteinExistence type="predicted"/>
<organism evidence="1 2">
    <name type="scientific">Portunus trituberculatus</name>
    <name type="common">Swimming crab</name>
    <name type="synonym">Neptunus trituberculatus</name>
    <dbReference type="NCBI Taxonomy" id="210409"/>
    <lineage>
        <taxon>Eukaryota</taxon>
        <taxon>Metazoa</taxon>
        <taxon>Ecdysozoa</taxon>
        <taxon>Arthropoda</taxon>
        <taxon>Crustacea</taxon>
        <taxon>Multicrustacea</taxon>
        <taxon>Malacostraca</taxon>
        <taxon>Eumalacostraca</taxon>
        <taxon>Eucarida</taxon>
        <taxon>Decapoda</taxon>
        <taxon>Pleocyemata</taxon>
        <taxon>Brachyura</taxon>
        <taxon>Eubrachyura</taxon>
        <taxon>Portunoidea</taxon>
        <taxon>Portunidae</taxon>
        <taxon>Portuninae</taxon>
        <taxon>Portunus</taxon>
    </lineage>
</organism>
<reference evidence="1 2" key="1">
    <citation type="submission" date="2019-05" db="EMBL/GenBank/DDBJ databases">
        <title>Another draft genome of Portunus trituberculatus and its Hox gene families provides insights of decapod evolution.</title>
        <authorList>
            <person name="Jeong J.-H."/>
            <person name="Song I."/>
            <person name="Kim S."/>
            <person name="Choi T."/>
            <person name="Kim D."/>
            <person name="Ryu S."/>
            <person name="Kim W."/>
        </authorList>
    </citation>
    <scope>NUCLEOTIDE SEQUENCE [LARGE SCALE GENOMIC DNA]</scope>
    <source>
        <tissue evidence="1">Muscle</tissue>
    </source>
</reference>
<dbReference type="Proteomes" id="UP000324222">
    <property type="component" value="Unassembled WGS sequence"/>
</dbReference>
<comment type="caution">
    <text evidence="1">The sequence shown here is derived from an EMBL/GenBank/DDBJ whole genome shotgun (WGS) entry which is preliminary data.</text>
</comment>
<keyword evidence="2" id="KW-1185">Reference proteome</keyword>
<evidence type="ECO:0000313" key="1">
    <source>
        <dbReference type="EMBL" id="MPC80623.1"/>
    </source>
</evidence>
<evidence type="ECO:0000313" key="2">
    <source>
        <dbReference type="Proteomes" id="UP000324222"/>
    </source>
</evidence>
<sequence>MTETVLAQWR</sequence>
<gene>
    <name evidence="1" type="ORF">E2C01_075206</name>
</gene>
<protein>
    <submittedName>
        <fullName evidence="1">Uncharacterized protein</fullName>
    </submittedName>
</protein>